<dbReference type="InterPro" id="IPR046521">
    <property type="entry name" value="DUF6698"/>
</dbReference>
<evidence type="ECO:0000313" key="3">
    <source>
        <dbReference type="Proteomes" id="UP000663846"/>
    </source>
</evidence>
<dbReference type="AlphaFoldDB" id="A0A8H3C291"/>
<dbReference type="EMBL" id="CAJMWS010001098">
    <property type="protein sequence ID" value="CAE6473126.1"/>
    <property type="molecule type" value="Genomic_DNA"/>
</dbReference>
<dbReference type="Pfam" id="PF20414">
    <property type="entry name" value="DUF6698"/>
    <property type="match status" value="1"/>
</dbReference>
<dbReference type="Proteomes" id="UP000663846">
    <property type="component" value="Unassembled WGS sequence"/>
</dbReference>
<reference evidence="2" key="1">
    <citation type="submission" date="2021-01" db="EMBL/GenBank/DDBJ databases">
        <authorList>
            <person name="Kaushik A."/>
        </authorList>
    </citation>
    <scope>NUCLEOTIDE SEQUENCE</scope>
    <source>
        <strain evidence="2">AG1-1C</strain>
    </source>
</reference>
<feature type="region of interest" description="Disordered" evidence="1">
    <location>
        <begin position="137"/>
        <end position="178"/>
    </location>
</feature>
<protein>
    <submittedName>
        <fullName evidence="2">Uncharacterized protein</fullName>
    </submittedName>
</protein>
<gene>
    <name evidence="2" type="ORF">RDB_LOCUS179423</name>
</gene>
<comment type="caution">
    <text evidence="2">The sequence shown here is derived from an EMBL/GenBank/DDBJ whole genome shotgun (WGS) entry which is preliminary data.</text>
</comment>
<organism evidence="2 3">
    <name type="scientific">Rhizoctonia solani</name>
    <dbReference type="NCBI Taxonomy" id="456999"/>
    <lineage>
        <taxon>Eukaryota</taxon>
        <taxon>Fungi</taxon>
        <taxon>Dikarya</taxon>
        <taxon>Basidiomycota</taxon>
        <taxon>Agaricomycotina</taxon>
        <taxon>Agaricomycetes</taxon>
        <taxon>Cantharellales</taxon>
        <taxon>Ceratobasidiaceae</taxon>
        <taxon>Rhizoctonia</taxon>
    </lineage>
</organism>
<accession>A0A8H3C291</accession>
<evidence type="ECO:0000256" key="1">
    <source>
        <dbReference type="SAM" id="MobiDB-lite"/>
    </source>
</evidence>
<proteinExistence type="predicted"/>
<name>A0A8H3C291_9AGAM</name>
<sequence>MVTMFWWARSLLNAGNQLRRSSDDSSEQALQVTSSALQKLYFDLCDELDRLQPDLFDLLASNNNFFMRNVRDKLSDGRTGAKAEDNHKVKHAVPYMREWAPSLIDEPKANRGLAHLECLFFLSPITVDWDNEEQRRKFRKSSNPPMVSSHWPRLLYPNGHGNRNKPSEGLLQGELLVK</sequence>
<evidence type="ECO:0000313" key="2">
    <source>
        <dbReference type="EMBL" id="CAE6473126.1"/>
    </source>
</evidence>
<feature type="non-terminal residue" evidence="2">
    <location>
        <position position="1"/>
    </location>
</feature>